<evidence type="ECO:0000313" key="2">
    <source>
        <dbReference type="EnsemblMetazoa" id="BGLB018656-PA"/>
    </source>
</evidence>
<feature type="compositionally biased region" description="Polar residues" evidence="1">
    <location>
        <begin position="34"/>
        <end position="45"/>
    </location>
</feature>
<reference evidence="2" key="1">
    <citation type="submission" date="2020-05" db="UniProtKB">
        <authorList>
            <consortium name="EnsemblMetazoa"/>
        </authorList>
    </citation>
    <scope>IDENTIFICATION</scope>
    <source>
        <strain evidence="2">BB02</strain>
    </source>
</reference>
<accession>A0A2C9KF99</accession>
<feature type="region of interest" description="Disordered" evidence="1">
    <location>
        <begin position="25"/>
        <end position="54"/>
    </location>
</feature>
<dbReference type="KEGG" id="bgt:106079030"/>
<dbReference type="VEuPathDB" id="VectorBase:BGLB018656"/>
<evidence type="ECO:0000256" key="1">
    <source>
        <dbReference type="SAM" id="MobiDB-lite"/>
    </source>
</evidence>
<organism evidence="2 3">
    <name type="scientific">Biomphalaria glabrata</name>
    <name type="common">Bloodfluke planorb</name>
    <name type="synonym">Freshwater snail</name>
    <dbReference type="NCBI Taxonomy" id="6526"/>
    <lineage>
        <taxon>Eukaryota</taxon>
        <taxon>Metazoa</taxon>
        <taxon>Spiralia</taxon>
        <taxon>Lophotrochozoa</taxon>
        <taxon>Mollusca</taxon>
        <taxon>Gastropoda</taxon>
        <taxon>Heterobranchia</taxon>
        <taxon>Euthyneura</taxon>
        <taxon>Panpulmonata</taxon>
        <taxon>Hygrophila</taxon>
        <taxon>Lymnaeoidea</taxon>
        <taxon>Planorbidae</taxon>
        <taxon>Biomphalaria</taxon>
    </lineage>
</organism>
<dbReference type="Proteomes" id="UP000076420">
    <property type="component" value="Unassembled WGS sequence"/>
</dbReference>
<name>A0A2C9KF99_BIOGL</name>
<dbReference type="EnsemblMetazoa" id="BGLB018656-RA">
    <property type="protein sequence ID" value="BGLB018656-PA"/>
    <property type="gene ID" value="BGLB018656"/>
</dbReference>
<gene>
    <name evidence="2" type="primary">106079030</name>
</gene>
<protein>
    <submittedName>
        <fullName evidence="2">Uncharacterized protein</fullName>
    </submittedName>
</protein>
<dbReference type="AlphaFoldDB" id="A0A2C9KF99"/>
<proteinExistence type="predicted"/>
<sequence>MTFQFPNHQVKKKNGAYLIKTAEKAKQLGETQERPTISAQPGTSGKSDKKTNDVPDTAQIRTCHSLSCEFTSDPEHVPFYHGQRAPLPKESNDLLDDHYIQSSSGGRLYAISKVRKRPAHSAPQEHRPSFENPRLYHKHKRKFFIDIDGHTHNVLDSDRKFFYPPDDRKSFYPSDYRKFSYPPDARKSFYPPNDRKSFYPPDDRKSFYCSV</sequence>
<evidence type="ECO:0000313" key="3">
    <source>
        <dbReference type="Proteomes" id="UP000076420"/>
    </source>
</evidence>